<feature type="transmembrane region" description="Helical" evidence="5">
    <location>
        <begin position="7"/>
        <end position="26"/>
    </location>
</feature>
<reference evidence="6 7" key="1">
    <citation type="submission" date="2021-03" db="EMBL/GenBank/DDBJ databases">
        <title>Complete genome of Polaribacter_sp.SM13.</title>
        <authorList>
            <person name="Jeong S.W."/>
            <person name="Bae J.W."/>
        </authorList>
    </citation>
    <scope>NUCLEOTIDE SEQUENCE [LARGE SCALE GENOMIC DNA]</scope>
    <source>
        <strain evidence="6 7">SM13</strain>
    </source>
</reference>
<keyword evidence="7" id="KW-1185">Reference proteome</keyword>
<accession>A0A975CLB9</accession>
<proteinExistence type="predicted"/>
<keyword evidence="3 5" id="KW-1133">Transmembrane helix</keyword>
<feature type="transmembrane region" description="Helical" evidence="5">
    <location>
        <begin position="110"/>
        <end position="130"/>
    </location>
</feature>
<gene>
    <name evidence="6" type="ORF">J3359_10920</name>
</gene>
<evidence type="ECO:0000256" key="5">
    <source>
        <dbReference type="SAM" id="Phobius"/>
    </source>
</evidence>
<evidence type="ECO:0000256" key="4">
    <source>
        <dbReference type="ARBA" id="ARBA00023136"/>
    </source>
</evidence>
<feature type="transmembrane region" description="Helical" evidence="5">
    <location>
        <begin position="85"/>
        <end position="104"/>
    </location>
</feature>
<organism evidence="6 7">
    <name type="scientific">Polaribacter cellanae</name>
    <dbReference type="NCBI Taxonomy" id="2818493"/>
    <lineage>
        <taxon>Bacteria</taxon>
        <taxon>Pseudomonadati</taxon>
        <taxon>Bacteroidota</taxon>
        <taxon>Flavobacteriia</taxon>
        <taxon>Flavobacteriales</taxon>
        <taxon>Flavobacteriaceae</taxon>
    </lineage>
</organism>
<keyword evidence="2 5" id="KW-0812">Transmembrane</keyword>
<evidence type="ECO:0000256" key="1">
    <source>
        <dbReference type="ARBA" id="ARBA00004141"/>
    </source>
</evidence>
<dbReference type="Proteomes" id="UP000663920">
    <property type="component" value="Chromosome"/>
</dbReference>
<dbReference type="EMBL" id="CP071869">
    <property type="protein sequence ID" value="QTE21340.1"/>
    <property type="molecule type" value="Genomic_DNA"/>
</dbReference>
<comment type="subcellular location">
    <subcellularLocation>
        <location evidence="1">Membrane</location>
        <topology evidence="1">Multi-pass membrane protein</topology>
    </subcellularLocation>
</comment>
<dbReference type="GO" id="GO:0016020">
    <property type="term" value="C:membrane"/>
    <property type="evidence" value="ECO:0007669"/>
    <property type="project" value="UniProtKB-SubCell"/>
</dbReference>
<feature type="transmembrane region" description="Helical" evidence="5">
    <location>
        <begin position="54"/>
        <end position="78"/>
    </location>
</feature>
<protein>
    <submittedName>
        <fullName evidence="6">DoxX family membrane protein</fullName>
    </submittedName>
</protein>
<dbReference type="RefSeq" id="WP_208076899.1">
    <property type="nucleotide sequence ID" value="NZ_CP071869.1"/>
</dbReference>
<sequence length="132" mass="14683">MNFLSNYPAEVLILFFLIVTFIQSGIDKLLDWKGNVSFITDHFKNSPLKNSVPFLLAIILIIEVLSGILMIIGVYQLYTSEAKEIASLGIELSAITLIFLLIGQRLAKDYAGAMSLAVYFIISIFGIYLLNS</sequence>
<name>A0A975CLB9_9FLAO</name>
<evidence type="ECO:0000256" key="2">
    <source>
        <dbReference type="ARBA" id="ARBA00022692"/>
    </source>
</evidence>
<dbReference type="InterPro" id="IPR032808">
    <property type="entry name" value="DoxX"/>
</dbReference>
<evidence type="ECO:0000256" key="3">
    <source>
        <dbReference type="ARBA" id="ARBA00022989"/>
    </source>
</evidence>
<evidence type="ECO:0000313" key="7">
    <source>
        <dbReference type="Proteomes" id="UP000663920"/>
    </source>
</evidence>
<evidence type="ECO:0000313" key="6">
    <source>
        <dbReference type="EMBL" id="QTE21340.1"/>
    </source>
</evidence>
<dbReference type="AlphaFoldDB" id="A0A975CLB9"/>
<keyword evidence="4 5" id="KW-0472">Membrane</keyword>
<dbReference type="KEGG" id="pcea:J3359_10920"/>
<dbReference type="Pfam" id="PF07681">
    <property type="entry name" value="DoxX"/>
    <property type="match status" value="1"/>
</dbReference>